<organism evidence="9 10">
    <name type="scientific">Mesorhizobium shangrilense</name>
    <dbReference type="NCBI Taxonomy" id="460060"/>
    <lineage>
        <taxon>Bacteria</taxon>
        <taxon>Pseudomonadati</taxon>
        <taxon>Pseudomonadota</taxon>
        <taxon>Alphaproteobacteria</taxon>
        <taxon>Hyphomicrobiales</taxon>
        <taxon>Phyllobacteriaceae</taxon>
        <taxon>Mesorhizobium</taxon>
    </lineage>
</organism>
<proteinExistence type="inferred from homology"/>
<comment type="catalytic activity">
    <reaction evidence="6">
        <text>L-aspartate + 2-oxoglutarate = oxaloacetate + L-glutamate</text>
        <dbReference type="Rhea" id="RHEA:21824"/>
        <dbReference type="ChEBI" id="CHEBI:16452"/>
        <dbReference type="ChEBI" id="CHEBI:16810"/>
        <dbReference type="ChEBI" id="CHEBI:29985"/>
        <dbReference type="ChEBI" id="CHEBI:29991"/>
        <dbReference type="EC" id="2.6.1.1"/>
    </reaction>
</comment>
<sequence length="413" mass="43832">MLSDTICRVPASPIGAMFDRATELRLRGSNLVDLSLGEPDFDTPEHIRTAAIEAINAGFTRYTAADGSVALKDAVRRKFARDNGLAFERSQVVIASGAKPLIASAMQVVLDRGDKIIIPTPAWTSHVGMAQVCAATPVLLKTSESQGYRIDANQLESIITAETKLLLLCSPGNPTGAVTSAEELGAIAEVLRRHPHVNVISDDLYEHVVFPPAIFATLAQVAPDLAERVLTVNGLSKAYAMTGWRIGYAGGPSWWTAGLRVLFSQTSGGPCSISQAAGVAALDGPQEFLAEWREVYRRRCALAVAELSKIQGLKPRMPQGAFFLYVECGAYIGKRTPNGHVIASSTDLAEHLLAAGVVTVPGAAFYGDPFIRLSVATSDANIVEGTRRIAAGCSQLGPSDIEAPISVGRELVP</sequence>
<dbReference type="SUPFAM" id="SSF53383">
    <property type="entry name" value="PLP-dependent transferases"/>
    <property type="match status" value="1"/>
</dbReference>
<accession>A0ABV2DT38</accession>
<gene>
    <name evidence="9" type="ORF">ABVQ20_38595</name>
</gene>
<feature type="domain" description="Aminotransferase class I/classII large" evidence="8">
    <location>
        <begin position="30"/>
        <end position="388"/>
    </location>
</feature>
<dbReference type="Proteomes" id="UP001548832">
    <property type="component" value="Unassembled WGS sequence"/>
</dbReference>
<keyword evidence="10" id="KW-1185">Reference proteome</keyword>
<evidence type="ECO:0000256" key="5">
    <source>
        <dbReference type="ARBA" id="ARBA00022898"/>
    </source>
</evidence>
<dbReference type="InterPro" id="IPR004839">
    <property type="entry name" value="Aminotransferase_I/II_large"/>
</dbReference>
<dbReference type="PROSITE" id="PS00105">
    <property type="entry name" value="AA_TRANSFER_CLASS_1"/>
    <property type="match status" value="1"/>
</dbReference>
<comment type="cofactor">
    <cofactor evidence="1 7">
        <name>pyridoxal 5'-phosphate</name>
        <dbReference type="ChEBI" id="CHEBI:597326"/>
    </cofactor>
</comment>
<evidence type="ECO:0000256" key="6">
    <source>
        <dbReference type="ARBA" id="ARBA00049185"/>
    </source>
</evidence>
<dbReference type="EC" id="2.6.1.-" evidence="7"/>
<keyword evidence="5" id="KW-0663">Pyridoxal phosphate</keyword>
<dbReference type="PANTHER" id="PTHR46383:SF1">
    <property type="entry name" value="ASPARTATE AMINOTRANSFERASE"/>
    <property type="match status" value="1"/>
</dbReference>
<evidence type="ECO:0000256" key="3">
    <source>
        <dbReference type="ARBA" id="ARBA00022576"/>
    </source>
</evidence>
<comment type="similarity">
    <text evidence="2 7">Belongs to the class-I pyridoxal-phosphate-dependent aminotransferase family.</text>
</comment>
<name>A0ABV2DT38_9HYPH</name>
<dbReference type="InterPro" id="IPR015424">
    <property type="entry name" value="PyrdxlP-dep_Trfase"/>
</dbReference>
<evidence type="ECO:0000259" key="8">
    <source>
        <dbReference type="Pfam" id="PF00155"/>
    </source>
</evidence>
<evidence type="ECO:0000256" key="2">
    <source>
        <dbReference type="ARBA" id="ARBA00007441"/>
    </source>
</evidence>
<dbReference type="PANTHER" id="PTHR46383">
    <property type="entry name" value="ASPARTATE AMINOTRANSFERASE"/>
    <property type="match status" value="1"/>
</dbReference>
<dbReference type="Gene3D" id="3.40.640.10">
    <property type="entry name" value="Type I PLP-dependent aspartate aminotransferase-like (Major domain)"/>
    <property type="match status" value="1"/>
</dbReference>
<evidence type="ECO:0000256" key="1">
    <source>
        <dbReference type="ARBA" id="ARBA00001933"/>
    </source>
</evidence>
<dbReference type="CDD" id="cd00609">
    <property type="entry name" value="AAT_like"/>
    <property type="match status" value="1"/>
</dbReference>
<evidence type="ECO:0000313" key="10">
    <source>
        <dbReference type="Proteomes" id="UP001548832"/>
    </source>
</evidence>
<dbReference type="GO" id="GO:0008483">
    <property type="term" value="F:transaminase activity"/>
    <property type="evidence" value="ECO:0007669"/>
    <property type="project" value="UniProtKB-KW"/>
</dbReference>
<evidence type="ECO:0000256" key="7">
    <source>
        <dbReference type="RuleBase" id="RU000481"/>
    </source>
</evidence>
<reference evidence="9 10" key="1">
    <citation type="submission" date="2024-06" db="EMBL/GenBank/DDBJ databases">
        <authorList>
            <person name="Kim D.-U."/>
        </authorList>
    </citation>
    <scope>NUCLEOTIDE SEQUENCE [LARGE SCALE GENOMIC DNA]</scope>
    <source>
        <strain evidence="9 10">KACC15460</strain>
    </source>
</reference>
<dbReference type="Pfam" id="PF00155">
    <property type="entry name" value="Aminotran_1_2"/>
    <property type="match status" value="1"/>
</dbReference>
<dbReference type="InterPro" id="IPR050596">
    <property type="entry name" value="AspAT/PAT-like"/>
</dbReference>
<dbReference type="InterPro" id="IPR015422">
    <property type="entry name" value="PyrdxlP-dep_Trfase_small"/>
</dbReference>
<dbReference type="RefSeq" id="WP_354465047.1">
    <property type="nucleotide sequence ID" value="NZ_JBEWSZ010000014.1"/>
</dbReference>
<evidence type="ECO:0000256" key="4">
    <source>
        <dbReference type="ARBA" id="ARBA00022679"/>
    </source>
</evidence>
<evidence type="ECO:0000313" key="9">
    <source>
        <dbReference type="EMBL" id="MET2832838.1"/>
    </source>
</evidence>
<comment type="caution">
    <text evidence="9">The sequence shown here is derived from an EMBL/GenBank/DDBJ whole genome shotgun (WGS) entry which is preliminary data.</text>
</comment>
<dbReference type="EMBL" id="JBEWSZ010000014">
    <property type="protein sequence ID" value="MET2832838.1"/>
    <property type="molecule type" value="Genomic_DNA"/>
</dbReference>
<keyword evidence="3 7" id="KW-0032">Aminotransferase</keyword>
<dbReference type="InterPro" id="IPR004838">
    <property type="entry name" value="NHTrfase_class1_PyrdxlP-BS"/>
</dbReference>
<keyword evidence="4 7" id="KW-0808">Transferase</keyword>
<dbReference type="Gene3D" id="3.90.1150.10">
    <property type="entry name" value="Aspartate Aminotransferase, domain 1"/>
    <property type="match status" value="1"/>
</dbReference>
<dbReference type="InterPro" id="IPR015421">
    <property type="entry name" value="PyrdxlP-dep_Trfase_major"/>
</dbReference>
<protein>
    <recommendedName>
        <fullName evidence="7">Aminotransferase</fullName>
        <ecNumber evidence="7">2.6.1.-</ecNumber>
    </recommendedName>
</protein>